<evidence type="ECO:0000313" key="8">
    <source>
        <dbReference type="EMBL" id="WAA09704.1"/>
    </source>
</evidence>
<name>A0A9E8RVW9_9BACI</name>
<keyword evidence="9" id="KW-1185">Reference proteome</keyword>
<dbReference type="InterPro" id="IPR051612">
    <property type="entry name" value="Teichoic_Acid_Biosynth"/>
</dbReference>
<keyword evidence="6 7" id="KW-0472">Membrane</keyword>
<dbReference type="InterPro" id="IPR043149">
    <property type="entry name" value="TagF_N"/>
</dbReference>
<keyword evidence="5" id="KW-0777">Teichoic acid biosynthesis</keyword>
<dbReference type="GO" id="GO:0047355">
    <property type="term" value="F:CDP-glycerol glycerophosphotransferase activity"/>
    <property type="evidence" value="ECO:0007669"/>
    <property type="project" value="InterPro"/>
</dbReference>
<evidence type="ECO:0000256" key="5">
    <source>
        <dbReference type="ARBA" id="ARBA00022944"/>
    </source>
</evidence>
<sequence length="398" mass="46908">MEQIKGENLQNMEKLKLIPTLLIKVLVRFLYKIFCVIFPVNDKKVIFASYRSNEFQGNLLYLKNELDKIDPDYKVKILFKKFTPTIYGRFIYVFHMFKAIYHIATSSFVFIDDFYFPLYLIKLRKETKVIQVWHAAGAFKKFGYSTIGKSFGPSENYLKHVKVHSNYTYAVVSTEEVVPYYAEAFNMKEEKVLPLGVPRTDFILQEKNQSSVKKKLYKYYPQLNKKKLILYAPTFRGGSHEHGAVPLDLFLNIEKLQKELESDYALIIKLHPYVSQSLPEKGMNDFVFQLDDKFNTEEILLLSDILITDYSSIIFDYSLLERPIGFLATDLDQYIKERDFYYEYESFVPGPIFENTDELLVWIKSGKFNIEKVRSFSKRFFSFRDGKASERILKNILK</sequence>
<dbReference type="EMBL" id="CP106878">
    <property type="protein sequence ID" value="WAA09704.1"/>
    <property type="molecule type" value="Genomic_DNA"/>
</dbReference>
<comment type="subcellular location">
    <subcellularLocation>
        <location evidence="1">Cell membrane</location>
        <topology evidence="1">Peripheral membrane protein</topology>
    </subcellularLocation>
</comment>
<dbReference type="PANTHER" id="PTHR37316">
    <property type="entry name" value="TEICHOIC ACID GLYCEROL-PHOSPHATE PRIMASE"/>
    <property type="match status" value="1"/>
</dbReference>
<dbReference type="AlphaFoldDB" id="A0A9E8RVW9"/>
<keyword evidence="3" id="KW-1003">Cell membrane</keyword>
<dbReference type="Proteomes" id="UP001164718">
    <property type="component" value="Chromosome"/>
</dbReference>
<evidence type="ECO:0000313" key="9">
    <source>
        <dbReference type="Proteomes" id="UP001164718"/>
    </source>
</evidence>
<dbReference type="SUPFAM" id="SSF53756">
    <property type="entry name" value="UDP-Glycosyltransferase/glycogen phosphorylase"/>
    <property type="match status" value="1"/>
</dbReference>
<dbReference type="Gene3D" id="3.40.50.12580">
    <property type="match status" value="1"/>
</dbReference>
<evidence type="ECO:0000256" key="4">
    <source>
        <dbReference type="ARBA" id="ARBA00022679"/>
    </source>
</evidence>
<keyword evidence="7" id="KW-1133">Transmembrane helix</keyword>
<evidence type="ECO:0000256" key="3">
    <source>
        <dbReference type="ARBA" id="ARBA00022475"/>
    </source>
</evidence>
<dbReference type="Pfam" id="PF04464">
    <property type="entry name" value="Glyphos_transf"/>
    <property type="match status" value="1"/>
</dbReference>
<dbReference type="GO" id="GO:0005886">
    <property type="term" value="C:plasma membrane"/>
    <property type="evidence" value="ECO:0007669"/>
    <property type="project" value="UniProtKB-SubCell"/>
</dbReference>
<dbReference type="InterPro" id="IPR007554">
    <property type="entry name" value="Glycerophosphate_synth"/>
</dbReference>
<keyword evidence="7" id="KW-0812">Transmembrane</keyword>
<organism evidence="8 9">
    <name type="scientific">Fervidibacillus albus</name>
    <dbReference type="NCBI Taxonomy" id="2980026"/>
    <lineage>
        <taxon>Bacteria</taxon>
        <taxon>Bacillati</taxon>
        <taxon>Bacillota</taxon>
        <taxon>Bacilli</taxon>
        <taxon>Bacillales</taxon>
        <taxon>Bacillaceae</taxon>
        <taxon>Fervidibacillus</taxon>
    </lineage>
</organism>
<dbReference type="KEGG" id="faf:OE104_14485"/>
<dbReference type="InterPro" id="IPR043148">
    <property type="entry name" value="TagF_C"/>
</dbReference>
<evidence type="ECO:0000256" key="2">
    <source>
        <dbReference type="ARBA" id="ARBA00010488"/>
    </source>
</evidence>
<evidence type="ECO:0000256" key="1">
    <source>
        <dbReference type="ARBA" id="ARBA00004202"/>
    </source>
</evidence>
<keyword evidence="4" id="KW-0808">Transferase</keyword>
<dbReference type="RefSeq" id="WP_275417487.1">
    <property type="nucleotide sequence ID" value="NZ_CP106878.1"/>
</dbReference>
<protein>
    <submittedName>
        <fullName evidence="8">CDP-glycerol glycerophosphotransferase family protein</fullName>
    </submittedName>
</protein>
<comment type="similarity">
    <text evidence="2">Belongs to the CDP-glycerol glycerophosphotransferase family.</text>
</comment>
<gene>
    <name evidence="8" type="ORF">OE104_14485</name>
</gene>
<accession>A0A9E8RVW9</accession>
<dbReference type="Gene3D" id="3.40.50.11820">
    <property type="match status" value="1"/>
</dbReference>
<feature type="transmembrane region" description="Helical" evidence="7">
    <location>
        <begin position="21"/>
        <end position="40"/>
    </location>
</feature>
<dbReference type="GO" id="GO:0019350">
    <property type="term" value="P:teichoic acid biosynthetic process"/>
    <property type="evidence" value="ECO:0007669"/>
    <property type="project" value="UniProtKB-KW"/>
</dbReference>
<dbReference type="PANTHER" id="PTHR37316:SF2">
    <property type="entry name" value="TEICHOIC ACID RIBITOL-PHOSPHATE POLYMERASE TARK"/>
    <property type="match status" value="1"/>
</dbReference>
<feature type="transmembrane region" description="Helical" evidence="7">
    <location>
        <begin position="99"/>
        <end position="121"/>
    </location>
</feature>
<evidence type="ECO:0000256" key="7">
    <source>
        <dbReference type="SAM" id="Phobius"/>
    </source>
</evidence>
<proteinExistence type="inferred from homology"/>
<reference evidence="8" key="1">
    <citation type="submission" date="2022-09" db="EMBL/GenBank/DDBJ databases">
        <title>Complete Genomes of Fervidibacillus albus and Fervidibacillus halotolerans isolated from tidal flat sediments.</title>
        <authorList>
            <person name="Kwon K.K."/>
            <person name="Yang S.-H."/>
            <person name="Park M.J."/>
            <person name="Oh H.-M."/>
        </authorList>
    </citation>
    <scope>NUCLEOTIDE SEQUENCE</scope>
    <source>
        <strain evidence="8">MEBiC13591</strain>
    </source>
</reference>
<evidence type="ECO:0000256" key="6">
    <source>
        <dbReference type="ARBA" id="ARBA00023136"/>
    </source>
</evidence>